<name>B9M711_GEODF</name>
<reference evidence="2 3" key="1">
    <citation type="submission" date="2009-01" db="EMBL/GenBank/DDBJ databases">
        <title>Complete sequence of Geobacter sp. FRC-32.</title>
        <authorList>
            <consortium name="US DOE Joint Genome Institute"/>
            <person name="Lucas S."/>
            <person name="Copeland A."/>
            <person name="Lapidus A."/>
            <person name="Glavina del Rio T."/>
            <person name="Dalin E."/>
            <person name="Tice H."/>
            <person name="Bruce D."/>
            <person name="Goodwin L."/>
            <person name="Pitluck S."/>
            <person name="Saunders E."/>
            <person name="Brettin T."/>
            <person name="Detter J.C."/>
            <person name="Han C."/>
            <person name="Larimer F."/>
            <person name="Land M."/>
            <person name="Hauser L."/>
            <person name="Kyrpides N."/>
            <person name="Ovchinnikova G."/>
            <person name="Kostka J."/>
            <person name="Richardson P."/>
        </authorList>
    </citation>
    <scope>NUCLEOTIDE SEQUENCE [LARGE SCALE GENOMIC DNA]</scope>
    <source>
        <strain evidence="3">DSM 22248 / JCM 15807 / FRC-32</strain>
    </source>
</reference>
<dbReference type="OrthoDB" id="5398581at2"/>
<dbReference type="EMBL" id="CP001390">
    <property type="protein sequence ID" value="ACM22032.1"/>
    <property type="molecule type" value="Genomic_DNA"/>
</dbReference>
<feature type="domain" description="STAS" evidence="1">
    <location>
        <begin position="1"/>
        <end position="114"/>
    </location>
</feature>
<proteinExistence type="predicted"/>
<dbReference type="Gene3D" id="3.30.750.24">
    <property type="entry name" value="STAS domain"/>
    <property type="match status" value="1"/>
</dbReference>
<dbReference type="HOGENOM" id="CLU_148572_0_0_7"/>
<keyword evidence="3" id="KW-1185">Reference proteome</keyword>
<evidence type="ECO:0000313" key="3">
    <source>
        <dbReference type="Proteomes" id="UP000007721"/>
    </source>
</evidence>
<organism evidence="2 3">
    <name type="scientific">Geotalea daltonii (strain DSM 22248 / JCM 15807 / FRC-32)</name>
    <name type="common">Geobacter daltonii</name>
    <dbReference type="NCBI Taxonomy" id="316067"/>
    <lineage>
        <taxon>Bacteria</taxon>
        <taxon>Pseudomonadati</taxon>
        <taxon>Thermodesulfobacteriota</taxon>
        <taxon>Desulfuromonadia</taxon>
        <taxon>Geobacterales</taxon>
        <taxon>Geobacteraceae</taxon>
        <taxon>Geotalea</taxon>
    </lineage>
</organism>
<dbReference type="PROSITE" id="PS50801">
    <property type="entry name" value="STAS"/>
    <property type="match status" value="1"/>
</dbReference>
<dbReference type="Pfam" id="PF01740">
    <property type="entry name" value="STAS"/>
    <property type="match status" value="1"/>
</dbReference>
<gene>
    <name evidence="2" type="ordered locus">Geob_3693</name>
</gene>
<dbReference type="STRING" id="316067.Geob_3693"/>
<dbReference type="Proteomes" id="UP000007721">
    <property type="component" value="Chromosome"/>
</dbReference>
<sequence>MTVSLQKPLTLSLHGDWSVAGIAGQWALVSAYLAGLKNDNEGADEASRRILISMEGIDALDACGCQLMAIFVRDVRKIGIEPCLTAVPDNLHGIISALGFTHHFQNMDPGAIEQ</sequence>
<dbReference type="InterPro" id="IPR036513">
    <property type="entry name" value="STAS_dom_sf"/>
</dbReference>
<dbReference type="SUPFAM" id="SSF52091">
    <property type="entry name" value="SpoIIaa-like"/>
    <property type="match status" value="1"/>
</dbReference>
<dbReference type="AlphaFoldDB" id="B9M711"/>
<protein>
    <recommendedName>
        <fullName evidence="1">STAS domain-containing protein</fullName>
    </recommendedName>
</protein>
<accession>B9M711</accession>
<dbReference type="RefSeq" id="WP_012648758.1">
    <property type="nucleotide sequence ID" value="NC_011979.1"/>
</dbReference>
<evidence type="ECO:0000259" key="1">
    <source>
        <dbReference type="PROSITE" id="PS50801"/>
    </source>
</evidence>
<evidence type="ECO:0000313" key="2">
    <source>
        <dbReference type="EMBL" id="ACM22032.1"/>
    </source>
</evidence>
<dbReference type="KEGG" id="geo:Geob_3693"/>
<dbReference type="InterPro" id="IPR002645">
    <property type="entry name" value="STAS_dom"/>
</dbReference>